<organism evidence="2 3">
    <name type="scientific">Westerdykella ornata</name>
    <dbReference type="NCBI Taxonomy" id="318751"/>
    <lineage>
        <taxon>Eukaryota</taxon>
        <taxon>Fungi</taxon>
        <taxon>Dikarya</taxon>
        <taxon>Ascomycota</taxon>
        <taxon>Pezizomycotina</taxon>
        <taxon>Dothideomycetes</taxon>
        <taxon>Pleosporomycetidae</taxon>
        <taxon>Pleosporales</taxon>
        <taxon>Sporormiaceae</taxon>
        <taxon>Westerdykella</taxon>
    </lineage>
</organism>
<dbReference type="OrthoDB" id="3798423at2759"/>
<feature type="compositionally biased region" description="Polar residues" evidence="1">
    <location>
        <begin position="408"/>
        <end position="448"/>
    </location>
</feature>
<accession>A0A6A6JCX6</accession>
<name>A0A6A6JCX6_WESOR</name>
<evidence type="ECO:0000313" key="2">
    <source>
        <dbReference type="EMBL" id="KAF2274084.1"/>
    </source>
</evidence>
<evidence type="ECO:0000256" key="1">
    <source>
        <dbReference type="SAM" id="MobiDB-lite"/>
    </source>
</evidence>
<protein>
    <submittedName>
        <fullName evidence="2">Uncharacterized protein</fullName>
    </submittedName>
</protein>
<gene>
    <name evidence="2" type="ORF">EI97DRAFT_444370</name>
</gene>
<feature type="region of interest" description="Disordered" evidence="1">
    <location>
        <begin position="232"/>
        <end position="263"/>
    </location>
</feature>
<proteinExistence type="predicted"/>
<keyword evidence="3" id="KW-1185">Reference proteome</keyword>
<feature type="compositionally biased region" description="Basic residues" evidence="1">
    <location>
        <begin position="85"/>
        <end position="95"/>
    </location>
</feature>
<dbReference type="GeneID" id="54553071"/>
<evidence type="ECO:0000313" key="3">
    <source>
        <dbReference type="Proteomes" id="UP000800097"/>
    </source>
</evidence>
<dbReference type="RefSeq" id="XP_033651623.1">
    <property type="nucleotide sequence ID" value="XM_033799896.1"/>
</dbReference>
<feature type="region of interest" description="Disordered" evidence="1">
    <location>
        <begin position="1"/>
        <end position="21"/>
    </location>
</feature>
<feature type="region of interest" description="Disordered" evidence="1">
    <location>
        <begin position="40"/>
        <end position="120"/>
    </location>
</feature>
<feature type="region of interest" description="Disordered" evidence="1">
    <location>
        <begin position="380"/>
        <end position="530"/>
    </location>
</feature>
<reference evidence="2" key="1">
    <citation type="journal article" date="2020" name="Stud. Mycol.">
        <title>101 Dothideomycetes genomes: a test case for predicting lifestyles and emergence of pathogens.</title>
        <authorList>
            <person name="Haridas S."/>
            <person name="Albert R."/>
            <person name="Binder M."/>
            <person name="Bloem J."/>
            <person name="Labutti K."/>
            <person name="Salamov A."/>
            <person name="Andreopoulos B."/>
            <person name="Baker S."/>
            <person name="Barry K."/>
            <person name="Bills G."/>
            <person name="Bluhm B."/>
            <person name="Cannon C."/>
            <person name="Castanera R."/>
            <person name="Culley D."/>
            <person name="Daum C."/>
            <person name="Ezra D."/>
            <person name="Gonzalez J."/>
            <person name="Henrissat B."/>
            <person name="Kuo A."/>
            <person name="Liang C."/>
            <person name="Lipzen A."/>
            <person name="Lutzoni F."/>
            <person name="Magnuson J."/>
            <person name="Mondo S."/>
            <person name="Nolan M."/>
            <person name="Ohm R."/>
            <person name="Pangilinan J."/>
            <person name="Park H.-J."/>
            <person name="Ramirez L."/>
            <person name="Alfaro M."/>
            <person name="Sun H."/>
            <person name="Tritt A."/>
            <person name="Yoshinaga Y."/>
            <person name="Zwiers L.-H."/>
            <person name="Turgeon B."/>
            <person name="Goodwin S."/>
            <person name="Spatafora J."/>
            <person name="Crous P."/>
            <person name="Grigoriev I."/>
        </authorList>
    </citation>
    <scope>NUCLEOTIDE SEQUENCE</scope>
    <source>
        <strain evidence="2">CBS 379.55</strain>
    </source>
</reference>
<feature type="compositionally biased region" description="Basic and acidic residues" evidence="1">
    <location>
        <begin position="47"/>
        <end position="84"/>
    </location>
</feature>
<dbReference type="Proteomes" id="UP000800097">
    <property type="component" value="Unassembled WGS sequence"/>
</dbReference>
<feature type="compositionally biased region" description="Low complexity" evidence="1">
    <location>
        <begin position="1"/>
        <end position="15"/>
    </location>
</feature>
<dbReference type="EMBL" id="ML986505">
    <property type="protein sequence ID" value="KAF2274084.1"/>
    <property type="molecule type" value="Genomic_DNA"/>
</dbReference>
<dbReference type="AlphaFoldDB" id="A0A6A6JCX6"/>
<feature type="compositionally biased region" description="Acidic residues" evidence="1">
    <location>
        <begin position="109"/>
        <end position="120"/>
    </location>
</feature>
<sequence>MAGNAPRSNAAPARNTDTLPYSVTAARNVTFQSLVKSLEKSIQAANRPRESNKLPRVEERFDAEQRHEELRPKYDRKLEEDEKAKMKRRTRHKSKKADQVGYQAPDTADNAEDENGSVDEELITEEEIKELFDIEKKKILWRQWDGSTAHQDRIHATVKLEDFLYWQNPDFRVKRIANLHEAEPPFGYRRQPAHEARRSVPVVIGMADYPPMEWRRQILDYFDKHEVGGYGLKTEDTKSKKKRKGADLSRKLSPSSIPPGELHLWNPRARRIRTGTGMYTDKLSPRALDTRIDFAALEKVRQEIENNRGETTSNPEMTHSERRLQEMQLLSSDKTVLRTRNLHNIEQGTARTATGLWISAAETSDDWLTSYDIDRRERHDEVGELPSSPLDKQATDLYGSSPDKTHRQTAATVGHPSTQRAQNQTVNGSASTGQNSKQTLTQGSQPNLMTAATPPNPNPEADDDDGDLFRQAYEAGTQAIRNKRAALQQEETEENPSPAKRPRIEEEQNGEKIVVPLTDKTPEVPQPPAE</sequence>